<dbReference type="InterPro" id="IPR018490">
    <property type="entry name" value="cNMP-bd_dom_sf"/>
</dbReference>
<dbReference type="Gene3D" id="1.10.10.10">
    <property type="entry name" value="Winged helix-like DNA-binding domain superfamily/Winged helix DNA-binding domain"/>
    <property type="match status" value="1"/>
</dbReference>
<name>A0A6I0EZ96_9FIRM</name>
<dbReference type="GO" id="GO:0003700">
    <property type="term" value="F:DNA-binding transcription factor activity"/>
    <property type="evidence" value="ECO:0007669"/>
    <property type="project" value="InterPro"/>
</dbReference>
<dbReference type="FunFam" id="1.10.10.10:FF:000019">
    <property type="entry name" value="Crp/Fnr family transcriptional regulator"/>
    <property type="match status" value="1"/>
</dbReference>
<dbReference type="GO" id="GO:0005829">
    <property type="term" value="C:cytosol"/>
    <property type="evidence" value="ECO:0007669"/>
    <property type="project" value="TreeGrafter"/>
</dbReference>
<dbReference type="SMART" id="SM00100">
    <property type="entry name" value="cNMP"/>
    <property type="match status" value="1"/>
</dbReference>
<dbReference type="InterPro" id="IPR000595">
    <property type="entry name" value="cNMP-bd_dom"/>
</dbReference>
<evidence type="ECO:0000313" key="6">
    <source>
        <dbReference type="EMBL" id="KAB2953836.1"/>
    </source>
</evidence>
<dbReference type="RefSeq" id="WP_151618863.1">
    <property type="nucleotide sequence ID" value="NZ_WBXO01000002.1"/>
</dbReference>
<dbReference type="PANTHER" id="PTHR24567">
    <property type="entry name" value="CRP FAMILY TRANSCRIPTIONAL REGULATORY PROTEIN"/>
    <property type="match status" value="1"/>
</dbReference>
<dbReference type="InterPro" id="IPR014710">
    <property type="entry name" value="RmlC-like_jellyroll"/>
</dbReference>
<dbReference type="AlphaFoldDB" id="A0A6I0EZ96"/>
<keyword evidence="1" id="KW-0805">Transcription regulation</keyword>
<dbReference type="SMART" id="SM00419">
    <property type="entry name" value="HTH_CRP"/>
    <property type="match status" value="1"/>
</dbReference>
<evidence type="ECO:0000256" key="3">
    <source>
        <dbReference type="ARBA" id="ARBA00023163"/>
    </source>
</evidence>
<dbReference type="OrthoDB" id="9798104at2"/>
<dbReference type="Proteomes" id="UP000468766">
    <property type="component" value="Unassembled WGS sequence"/>
</dbReference>
<keyword evidence="2" id="KW-0238">DNA-binding</keyword>
<reference evidence="6 7" key="1">
    <citation type="submission" date="2019-10" db="EMBL/GenBank/DDBJ databases">
        <title>Whole-genome sequence of the extremophile Heliorestis acidaminivorans DSM 24790.</title>
        <authorList>
            <person name="Kyndt J.A."/>
            <person name="Meyer T.E."/>
        </authorList>
    </citation>
    <scope>NUCLEOTIDE SEQUENCE [LARGE SCALE GENOMIC DNA]</scope>
    <source>
        <strain evidence="6 7">DSM 24790</strain>
    </source>
</reference>
<gene>
    <name evidence="6" type="ORF">F9B85_04260</name>
</gene>
<proteinExistence type="predicted"/>
<protein>
    <submittedName>
        <fullName evidence="6">Crp/Fnr family transcriptional regulator</fullName>
    </submittedName>
</protein>
<evidence type="ECO:0000313" key="7">
    <source>
        <dbReference type="Proteomes" id="UP000468766"/>
    </source>
</evidence>
<dbReference type="PROSITE" id="PS00042">
    <property type="entry name" value="HTH_CRP_1"/>
    <property type="match status" value="1"/>
</dbReference>
<dbReference type="Pfam" id="PF00027">
    <property type="entry name" value="cNMP_binding"/>
    <property type="match status" value="1"/>
</dbReference>
<dbReference type="SUPFAM" id="SSF46785">
    <property type="entry name" value="Winged helix' DNA-binding domain"/>
    <property type="match status" value="1"/>
</dbReference>
<evidence type="ECO:0000259" key="4">
    <source>
        <dbReference type="PROSITE" id="PS50042"/>
    </source>
</evidence>
<dbReference type="EMBL" id="WBXO01000002">
    <property type="protein sequence ID" value="KAB2953836.1"/>
    <property type="molecule type" value="Genomic_DNA"/>
</dbReference>
<comment type="caution">
    <text evidence="6">The sequence shown here is derived from an EMBL/GenBank/DDBJ whole genome shotgun (WGS) entry which is preliminary data.</text>
</comment>
<sequence length="238" mass="27237">MEKNWIFLKTIKILADLPDDKLKEIATKFGERTYKRRSQLMHEGEPLDGIYFIIKGKVKLSKMNPDGQEKVVAVVREGEILGEIVAFDGGPCPYTAETMEEVRAAFLTIKDFNEIVINHASVTMACLQESSLRLRKAYRHMKNLALLDTFGRVAAHLFKMTRDYGVKEDRGIRIDFNITRQEMAQFVGTSRETVSRVLAEFERAGILQVDRHEIVVLDIEELRERASGGRKNSSSNEW</sequence>
<dbReference type="InterPro" id="IPR012318">
    <property type="entry name" value="HTH_CRP"/>
</dbReference>
<dbReference type="Gene3D" id="2.60.120.10">
    <property type="entry name" value="Jelly Rolls"/>
    <property type="match status" value="1"/>
</dbReference>
<dbReference type="GO" id="GO:0003677">
    <property type="term" value="F:DNA binding"/>
    <property type="evidence" value="ECO:0007669"/>
    <property type="project" value="UniProtKB-KW"/>
</dbReference>
<dbReference type="PROSITE" id="PS50042">
    <property type="entry name" value="CNMP_BINDING_3"/>
    <property type="match status" value="1"/>
</dbReference>
<dbReference type="InterPro" id="IPR036388">
    <property type="entry name" value="WH-like_DNA-bd_sf"/>
</dbReference>
<evidence type="ECO:0000256" key="2">
    <source>
        <dbReference type="ARBA" id="ARBA00023125"/>
    </source>
</evidence>
<dbReference type="CDD" id="cd00038">
    <property type="entry name" value="CAP_ED"/>
    <property type="match status" value="1"/>
</dbReference>
<dbReference type="PROSITE" id="PS51063">
    <property type="entry name" value="HTH_CRP_2"/>
    <property type="match status" value="1"/>
</dbReference>
<feature type="domain" description="Cyclic nucleotide-binding" evidence="4">
    <location>
        <begin position="13"/>
        <end position="116"/>
    </location>
</feature>
<organism evidence="6 7">
    <name type="scientific">Heliorestis acidaminivorans</name>
    <dbReference type="NCBI Taxonomy" id="553427"/>
    <lineage>
        <taxon>Bacteria</taxon>
        <taxon>Bacillati</taxon>
        <taxon>Bacillota</taxon>
        <taxon>Clostridia</taxon>
        <taxon>Eubacteriales</taxon>
        <taxon>Heliobacteriaceae</taxon>
        <taxon>Heliorestis</taxon>
    </lineage>
</organism>
<dbReference type="SUPFAM" id="SSF51206">
    <property type="entry name" value="cAMP-binding domain-like"/>
    <property type="match status" value="1"/>
</dbReference>
<keyword evidence="3" id="KW-0804">Transcription</keyword>
<evidence type="ECO:0000259" key="5">
    <source>
        <dbReference type="PROSITE" id="PS51063"/>
    </source>
</evidence>
<dbReference type="InterPro" id="IPR036390">
    <property type="entry name" value="WH_DNA-bd_sf"/>
</dbReference>
<keyword evidence="7" id="KW-1185">Reference proteome</keyword>
<dbReference type="PRINTS" id="PR00034">
    <property type="entry name" value="HTHCRP"/>
</dbReference>
<dbReference type="Pfam" id="PF13545">
    <property type="entry name" value="HTH_Crp_2"/>
    <property type="match status" value="1"/>
</dbReference>
<dbReference type="InterPro" id="IPR018335">
    <property type="entry name" value="Tscrpt_reg_HTH_Crp-type_CS"/>
</dbReference>
<feature type="domain" description="HTH crp-type" evidence="5">
    <location>
        <begin position="147"/>
        <end position="220"/>
    </location>
</feature>
<dbReference type="InterPro" id="IPR050397">
    <property type="entry name" value="Env_Response_Regulators"/>
</dbReference>
<evidence type="ECO:0000256" key="1">
    <source>
        <dbReference type="ARBA" id="ARBA00023015"/>
    </source>
</evidence>
<accession>A0A6I0EZ96</accession>
<dbReference type="PANTHER" id="PTHR24567:SF26">
    <property type="entry name" value="REGULATORY PROTEIN YEIL"/>
    <property type="match status" value="1"/>
</dbReference>